<feature type="compositionally biased region" description="Basic and acidic residues" evidence="1">
    <location>
        <begin position="46"/>
        <end position="57"/>
    </location>
</feature>
<dbReference type="EMBL" id="NBAG03000280">
    <property type="protein sequence ID" value="PNI49731.1"/>
    <property type="molecule type" value="Genomic_DNA"/>
</dbReference>
<dbReference type="Proteomes" id="UP000236370">
    <property type="component" value="Unassembled WGS sequence"/>
</dbReference>
<dbReference type="AlphaFoldDB" id="A0A2J8LR51"/>
<reference evidence="2 3" key="1">
    <citation type="submission" date="2017-12" db="EMBL/GenBank/DDBJ databases">
        <title>High-resolution comparative analysis of great ape genomes.</title>
        <authorList>
            <person name="Pollen A."/>
            <person name="Hastie A."/>
            <person name="Hormozdiari F."/>
            <person name="Dougherty M."/>
            <person name="Liu R."/>
            <person name="Chaisson M."/>
            <person name="Hoppe E."/>
            <person name="Hill C."/>
            <person name="Pang A."/>
            <person name="Hillier L."/>
            <person name="Baker C."/>
            <person name="Armstrong J."/>
            <person name="Shendure J."/>
            <person name="Paten B."/>
            <person name="Wilson R."/>
            <person name="Chao H."/>
            <person name="Schneider V."/>
            <person name="Ventura M."/>
            <person name="Kronenberg Z."/>
            <person name="Murali S."/>
            <person name="Gordon D."/>
            <person name="Cantsilieris S."/>
            <person name="Munson K."/>
            <person name="Nelson B."/>
            <person name="Raja A."/>
            <person name="Underwood J."/>
            <person name="Diekhans M."/>
            <person name="Fiddes I."/>
            <person name="Haussler D."/>
            <person name="Eichler E."/>
        </authorList>
    </citation>
    <scope>NUCLEOTIDE SEQUENCE [LARGE SCALE GENOMIC DNA]</scope>
    <source>
        <strain evidence="2">Yerkes chimp pedigree #C0471</strain>
    </source>
</reference>
<evidence type="ECO:0000256" key="1">
    <source>
        <dbReference type="SAM" id="MobiDB-lite"/>
    </source>
</evidence>
<evidence type="ECO:0000313" key="2">
    <source>
        <dbReference type="EMBL" id="PNI49731.1"/>
    </source>
</evidence>
<organism evidence="2 3">
    <name type="scientific">Pan troglodytes</name>
    <name type="common">Chimpanzee</name>
    <dbReference type="NCBI Taxonomy" id="9598"/>
    <lineage>
        <taxon>Eukaryota</taxon>
        <taxon>Metazoa</taxon>
        <taxon>Chordata</taxon>
        <taxon>Craniata</taxon>
        <taxon>Vertebrata</taxon>
        <taxon>Euteleostomi</taxon>
        <taxon>Mammalia</taxon>
        <taxon>Eutheria</taxon>
        <taxon>Euarchontoglires</taxon>
        <taxon>Primates</taxon>
        <taxon>Haplorrhini</taxon>
        <taxon>Catarrhini</taxon>
        <taxon>Hominidae</taxon>
        <taxon>Pan</taxon>
    </lineage>
</organism>
<gene>
    <name evidence="2" type="ORF">CK820_G0027067</name>
</gene>
<accession>A0A2J8LR51</accession>
<evidence type="ECO:0000313" key="3">
    <source>
        <dbReference type="Proteomes" id="UP000236370"/>
    </source>
</evidence>
<feature type="non-terminal residue" evidence="2">
    <location>
        <position position="1"/>
    </location>
</feature>
<comment type="caution">
    <text evidence="2">The sequence shown here is derived from an EMBL/GenBank/DDBJ whole genome shotgun (WGS) entry which is preliminary data.</text>
</comment>
<name>A0A2J8LR51_PANTR</name>
<feature type="region of interest" description="Disordered" evidence="1">
    <location>
        <begin position="25"/>
        <end position="57"/>
    </location>
</feature>
<proteinExistence type="predicted"/>
<protein>
    <submittedName>
        <fullName evidence="2">CNTN1 isoform 4</fullName>
    </submittedName>
</protein>
<sequence>KHSIEVPIPRDGEYVVEVRAHSDGGDGVVSQVKISEGKSTSLRSKTAKDHRSIRTMS</sequence>